<proteinExistence type="predicted"/>
<dbReference type="OrthoDB" id="5749002at2"/>
<dbReference type="Pfam" id="PF20466">
    <property type="entry name" value="MmeI_TRD"/>
    <property type="match status" value="1"/>
</dbReference>
<gene>
    <name evidence="3" type="ORF">CXB77_04160</name>
</gene>
<dbReference type="AlphaFoldDB" id="A0A2S7XTU3"/>
<feature type="domain" description="MmeI-like C-terminal" evidence="2">
    <location>
        <begin position="125"/>
        <end position="199"/>
    </location>
</feature>
<organism evidence="3 4">
    <name type="scientific">Chromatium okenii</name>
    <dbReference type="NCBI Taxonomy" id="61644"/>
    <lineage>
        <taxon>Bacteria</taxon>
        <taxon>Pseudomonadati</taxon>
        <taxon>Pseudomonadota</taxon>
        <taxon>Gammaproteobacteria</taxon>
        <taxon>Chromatiales</taxon>
        <taxon>Chromatiaceae</taxon>
        <taxon>Chromatium</taxon>
    </lineage>
</organism>
<dbReference type="InterPro" id="IPR046820">
    <property type="entry name" value="MmeI_TRD"/>
</dbReference>
<sequence>MPEVLKRIEAVKSVRLASSKAATKEWANKPMLFTEIRQPTQGHYLALPRVSSEHRQYVPVGFLPYTHIVGDKLQIIPDATVYHFGVMTSIMHNAWMRTICGRLGGSYSYSAKIVYNNFPWPTPTPKQTAIIETAAQAVLNARAQFPNASLADLYDPRTMPLILTKAHIKLDQAVDTAYCYQGSNEDSERVTFLFKLYQSQC</sequence>
<reference evidence="3 4" key="1">
    <citation type="submission" date="2018-01" db="EMBL/GenBank/DDBJ databases">
        <title>The complete genome sequence of Chromatium okenii LaCa, a purple sulfur bacterium with a turbulent life.</title>
        <authorList>
            <person name="Luedin S.M."/>
            <person name="Liechti N."/>
            <person name="Storelli N."/>
            <person name="Danza F."/>
            <person name="Wittwer M."/>
            <person name="Pothier J.F."/>
            <person name="Tonolla M.A."/>
        </authorList>
    </citation>
    <scope>NUCLEOTIDE SEQUENCE [LARGE SCALE GENOMIC DNA]</scope>
    <source>
        <strain evidence="3 4">LaCa</strain>
    </source>
</reference>
<name>A0A2S7XTU3_9GAMM</name>
<dbReference type="EMBL" id="PPGH01000018">
    <property type="protein sequence ID" value="PQJ97157.1"/>
    <property type="molecule type" value="Genomic_DNA"/>
</dbReference>
<evidence type="ECO:0000259" key="2">
    <source>
        <dbReference type="Pfam" id="PF20467"/>
    </source>
</evidence>
<dbReference type="Proteomes" id="UP000239936">
    <property type="component" value="Unassembled WGS sequence"/>
</dbReference>
<evidence type="ECO:0000313" key="4">
    <source>
        <dbReference type="Proteomes" id="UP000239936"/>
    </source>
</evidence>
<evidence type="ECO:0000259" key="1">
    <source>
        <dbReference type="Pfam" id="PF20466"/>
    </source>
</evidence>
<comment type="caution">
    <text evidence="3">The sequence shown here is derived from an EMBL/GenBank/DDBJ whole genome shotgun (WGS) entry which is preliminary data.</text>
</comment>
<keyword evidence="4" id="KW-1185">Reference proteome</keyword>
<dbReference type="InterPro" id="IPR046818">
    <property type="entry name" value="MmeI_C"/>
</dbReference>
<dbReference type="Pfam" id="PF20467">
    <property type="entry name" value="MmeI_C"/>
    <property type="match status" value="1"/>
</dbReference>
<feature type="domain" description="MmeI-like target recognition" evidence="1">
    <location>
        <begin position="1"/>
        <end position="122"/>
    </location>
</feature>
<protein>
    <submittedName>
        <fullName evidence="3">Uncharacterized protein</fullName>
    </submittedName>
</protein>
<evidence type="ECO:0000313" key="3">
    <source>
        <dbReference type="EMBL" id="PQJ97157.1"/>
    </source>
</evidence>
<accession>A0A2S7XTU3</accession>